<organism evidence="2 3">
    <name type="scientific">Aquimarina intermedia</name>
    <dbReference type="NCBI Taxonomy" id="350814"/>
    <lineage>
        <taxon>Bacteria</taxon>
        <taxon>Pseudomonadati</taxon>
        <taxon>Bacteroidota</taxon>
        <taxon>Flavobacteriia</taxon>
        <taxon>Flavobacteriales</taxon>
        <taxon>Flavobacteriaceae</taxon>
        <taxon>Aquimarina</taxon>
    </lineage>
</organism>
<sequence length="57" mass="6367">MILFISIVGLMLIKLTFSEFNESEFYFRLLGVFAILDILGTIATPVLNNIRGTTANN</sequence>
<dbReference type="AlphaFoldDB" id="A0A5S5C714"/>
<dbReference type="Proteomes" id="UP000324376">
    <property type="component" value="Unassembled WGS sequence"/>
</dbReference>
<keyword evidence="3" id="KW-1185">Reference proteome</keyword>
<name>A0A5S5C714_9FLAO</name>
<evidence type="ECO:0000313" key="3">
    <source>
        <dbReference type="Proteomes" id="UP000324376"/>
    </source>
</evidence>
<keyword evidence="1" id="KW-0812">Transmembrane</keyword>
<reference evidence="2 3" key="1">
    <citation type="submission" date="2019-07" db="EMBL/GenBank/DDBJ databases">
        <title>Genomic Encyclopedia of Archaeal and Bacterial Type Strains, Phase II (KMG-II): from individual species to whole genera.</title>
        <authorList>
            <person name="Goeker M."/>
        </authorList>
    </citation>
    <scope>NUCLEOTIDE SEQUENCE [LARGE SCALE GENOMIC DNA]</scope>
    <source>
        <strain evidence="2 3">DSM 17527</strain>
    </source>
</reference>
<keyword evidence="1" id="KW-1133">Transmembrane helix</keyword>
<proteinExistence type="predicted"/>
<gene>
    <name evidence="2" type="ORF">BD809_1041</name>
</gene>
<dbReference type="EMBL" id="VNHU01000004">
    <property type="protein sequence ID" value="TYP74186.1"/>
    <property type="molecule type" value="Genomic_DNA"/>
</dbReference>
<comment type="caution">
    <text evidence="2">The sequence shown here is derived from an EMBL/GenBank/DDBJ whole genome shotgun (WGS) entry which is preliminary data.</text>
</comment>
<keyword evidence="1" id="KW-0472">Membrane</keyword>
<feature type="transmembrane region" description="Helical" evidence="1">
    <location>
        <begin position="28"/>
        <end position="47"/>
    </location>
</feature>
<evidence type="ECO:0000256" key="1">
    <source>
        <dbReference type="SAM" id="Phobius"/>
    </source>
</evidence>
<protein>
    <submittedName>
        <fullName evidence="2">Uncharacterized protein</fullName>
    </submittedName>
</protein>
<accession>A0A5S5C714</accession>
<evidence type="ECO:0000313" key="2">
    <source>
        <dbReference type="EMBL" id="TYP74186.1"/>
    </source>
</evidence>